<evidence type="ECO:0000313" key="2">
    <source>
        <dbReference type="Proteomes" id="UP000024001"/>
    </source>
</evidence>
<name>A0A031FPZ6_9MICO</name>
<accession>A0A031FPZ6</accession>
<protein>
    <submittedName>
        <fullName evidence="1">Uncharacterized protein</fullName>
    </submittedName>
</protein>
<reference evidence="1 2" key="1">
    <citation type="submission" date="2014-03" db="EMBL/GenBank/DDBJ databases">
        <title>Draft Genome Sequences of 13 Willow Endophytes.</title>
        <authorList>
            <person name="Gan H.Y."/>
            <person name="Gan H.M."/>
            <person name="Savka M.A."/>
            <person name="Hudson A.O."/>
        </authorList>
    </citation>
    <scope>NUCLEOTIDE SEQUENCE [LARGE SCALE GENOMIC DNA]</scope>
    <source>
        <strain evidence="1 2">RIT293</strain>
    </source>
</reference>
<dbReference type="Proteomes" id="UP000024001">
    <property type="component" value="Unassembled WGS sequence"/>
</dbReference>
<evidence type="ECO:0000313" key="1">
    <source>
        <dbReference type="EMBL" id="EZP26251.1"/>
    </source>
</evidence>
<organism evidence="1 2">
    <name type="scientific">Microbacterium oleivorans</name>
    <dbReference type="NCBI Taxonomy" id="273677"/>
    <lineage>
        <taxon>Bacteria</taxon>
        <taxon>Bacillati</taxon>
        <taxon>Actinomycetota</taxon>
        <taxon>Actinomycetes</taxon>
        <taxon>Micrococcales</taxon>
        <taxon>Microbacteriaceae</taxon>
        <taxon>Microbacterium</taxon>
    </lineage>
</organism>
<comment type="caution">
    <text evidence="1">The sequence shown here is derived from an EMBL/GenBank/DDBJ whole genome shotgun (WGS) entry which is preliminary data.</text>
</comment>
<dbReference type="eggNOG" id="ENOG503374Q">
    <property type="taxonomic scope" value="Bacteria"/>
</dbReference>
<gene>
    <name evidence="1" type="ORF">BW34_02583</name>
</gene>
<dbReference type="EMBL" id="JFYO01000007">
    <property type="protein sequence ID" value="EZP26251.1"/>
    <property type="molecule type" value="Genomic_DNA"/>
</dbReference>
<sequence>MGREDDLDDHNYQVREVYAQYRLSSYLGQVMEKGVVNLLTLQANVQSPYPTTQSFDVLFEKFAGYTLGRLIVTVERTFPAEVDTIAALRRALPIRNSLAHDFFWDRAAQFMSFSGREAMLAEIVSMHEPFQSAEALVSALVRRVAEAGGIASEQFEAHLAEPLDDLKQRIPDD</sequence>
<keyword evidence="2" id="KW-1185">Reference proteome</keyword>
<dbReference type="AlphaFoldDB" id="A0A031FPZ6"/>
<proteinExistence type="predicted"/>